<organism evidence="7 8">
    <name type="scientific">Halarsenatibacter silvermanii</name>
    <dbReference type="NCBI Taxonomy" id="321763"/>
    <lineage>
        <taxon>Bacteria</taxon>
        <taxon>Bacillati</taxon>
        <taxon>Bacillota</taxon>
        <taxon>Clostridia</taxon>
        <taxon>Halanaerobiales</taxon>
        <taxon>Halarsenatibacteraceae</taxon>
        <taxon>Halarsenatibacter</taxon>
    </lineage>
</organism>
<evidence type="ECO:0000256" key="6">
    <source>
        <dbReference type="SAM" id="Coils"/>
    </source>
</evidence>
<dbReference type="PANTHER" id="PTHR34773:SF1">
    <property type="entry name" value="FLAGELLAR SECRETION CHAPERONE FLIS"/>
    <property type="match status" value="1"/>
</dbReference>
<gene>
    <name evidence="7" type="ORF">SAMN04488692_10774</name>
</gene>
<keyword evidence="7" id="KW-0282">Flagellum</keyword>
<evidence type="ECO:0000256" key="2">
    <source>
        <dbReference type="ARBA" id="ARBA00008787"/>
    </source>
</evidence>
<proteinExistence type="inferred from homology"/>
<evidence type="ECO:0000256" key="3">
    <source>
        <dbReference type="ARBA" id="ARBA00022490"/>
    </source>
</evidence>
<keyword evidence="4" id="KW-1005">Bacterial flagellum biogenesis</keyword>
<evidence type="ECO:0000256" key="5">
    <source>
        <dbReference type="ARBA" id="ARBA00023186"/>
    </source>
</evidence>
<keyword evidence="8" id="KW-1185">Reference proteome</keyword>
<dbReference type="Pfam" id="PF02561">
    <property type="entry name" value="FliS"/>
    <property type="match status" value="1"/>
</dbReference>
<dbReference type="OrthoDB" id="1524959at2"/>
<dbReference type="SUPFAM" id="SSF101116">
    <property type="entry name" value="Flagellar export chaperone FliS"/>
    <property type="match status" value="1"/>
</dbReference>
<evidence type="ECO:0000256" key="4">
    <source>
        <dbReference type="ARBA" id="ARBA00022795"/>
    </source>
</evidence>
<dbReference type="PANTHER" id="PTHR34773">
    <property type="entry name" value="FLAGELLAR SECRETION CHAPERONE FLIS"/>
    <property type="match status" value="1"/>
</dbReference>
<keyword evidence="6" id="KW-0175">Coiled coil</keyword>
<dbReference type="AlphaFoldDB" id="A0A1G9M1H4"/>
<dbReference type="GO" id="GO:0071973">
    <property type="term" value="P:bacterial-type flagellum-dependent cell motility"/>
    <property type="evidence" value="ECO:0007669"/>
    <property type="project" value="TreeGrafter"/>
</dbReference>
<name>A0A1G9M1H4_9FIRM</name>
<dbReference type="Gene3D" id="1.20.120.340">
    <property type="entry name" value="Flagellar protein FliS"/>
    <property type="match status" value="1"/>
</dbReference>
<keyword evidence="7" id="KW-0969">Cilium</keyword>
<dbReference type="Proteomes" id="UP000199476">
    <property type="component" value="Unassembled WGS sequence"/>
</dbReference>
<protein>
    <submittedName>
        <fullName evidence="7">Flagellar protein FliS</fullName>
    </submittedName>
</protein>
<keyword evidence="5" id="KW-0143">Chaperone</keyword>
<dbReference type="RefSeq" id="WP_089759396.1">
    <property type="nucleotide sequence ID" value="NZ_FNGO01000007.1"/>
</dbReference>
<comment type="subcellular location">
    <subcellularLocation>
        <location evidence="1">Cytoplasm</location>
        <location evidence="1">Cytosol</location>
    </subcellularLocation>
</comment>
<dbReference type="InterPro" id="IPR003713">
    <property type="entry name" value="FliS"/>
</dbReference>
<feature type="coiled-coil region" evidence="6">
    <location>
        <begin position="147"/>
        <end position="174"/>
    </location>
</feature>
<evidence type="ECO:0000313" key="7">
    <source>
        <dbReference type="EMBL" id="SDL67973.1"/>
    </source>
</evidence>
<keyword evidence="3" id="KW-0963">Cytoplasm</keyword>
<sequence length="174" mass="19439">MNRGYNGYNNNGIGGNGNNGNGGNGEVNGAGTYGQNGNTAQKYQKTSIETADDGKLVVELYKGAIKFMKLARKQIEEENPMEANNLLIRVQNIITELMNTLDFEQGGELAANLEALYDYMLNELVQANLDKDAERIKNVEDMMMQLLESWQEAAKEARKEKRRQEKVRISAEGQ</sequence>
<dbReference type="InterPro" id="IPR036584">
    <property type="entry name" value="FliS_sf"/>
</dbReference>
<dbReference type="STRING" id="321763.SAMN04488692_10774"/>
<evidence type="ECO:0000256" key="1">
    <source>
        <dbReference type="ARBA" id="ARBA00004514"/>
    </source>
</evidence>
<keyword evidence="7" id="KW-0966">Cell projection</keyword>
<evidence type="ECO:0000313" key="8">
    <source>
        <dbReference type="Proteomes" id="UP000199476"/>
    </source>
</evidence>
<reference evidence="7 8" key="1">
    <citation type="submission" date="2016-10" db="EMBL/GenBank/DDBJ databases">
        <authorList>
            <person name="de Groot N.N."/>
        </authorList>
    </citation>
    <scope>NUCLEOTIDE SEQUENCE [LARGE SCALE GENOMIC DNA]</scope>
    <source>
        <strain evidence="7 8">SLAS-1</strain>
    </source>
</reference>
<dbReference type="GO" id="GO:0005829">
    <property type="term" value="C:cytosol"/>
    <property type="evidence" value="ECO:0007669"/>
    <property type="project" value="UniProtKB-SubCell"/>
</dbReference>
<dbReference type="CDD" id="cd16098">
    <property type="entry name" value="FliS"/>
    <property type="match status" value="1"/>
</dbReference>
<accession>A0A1G9M1H4</accession>
<dbReference type="EMBL" id="FNGO01000007">
    <property type="protein sequence ID" value="SDL67973.1"/>
    <property type="molecule type" value="Genomic_DNA"/>
</dbReference>
<comment type="similarity">
    <text evidence="2">Belongs to the FliS family.</text>
</comment>
<dbReference type="NCBIfam" id="TIGR00208">
    <property type="entry name" value="fliS"/>
    <property type="match status" value="1"/>
</dbReference>
<dbReference type="GO" id="GO:0044780">
    <property type="term" value="P:bacterial-type flagellum assembly"/>
    <property type="evidence" value="ECO:0007669"/>
    <property type="project" value="InterPro"/>
</dbReference>